<dbReference type="OrthoDB" id="7453548at2759"/>
<sequence>MARITRKALDIALVSLRTVTPVVSNWWMNAKIRLEKTKARSLVLNPIVTKTETVLDNLSNTLITSLTALRDRQLPKERVYLEKELEKIKDRISKGTTSKALKPALGTAWRYAKTEVVPPLTVNFFNGPSGKIIEEVASKLADSVITNIDNVIKDIEAEKAREIKRKIAEAKAAQEKMKAEAERKAEEARRKEEEKLAKEAKAKQDEAAKKVEIEKSAAKPEPKPKPARKPKKKLPKKSK</sequence>
<reference evidence="2" key="1">
    <citation type="submission" date="2021-09" db="EMBL/GenBank/DDBJ databases">
        <authorList>
            <person name="Martin H S."/>
        </authorList>
    </citation>
    <scope>NUCLEOTIDE SEQUENCE</scope>
</reference>
<proteinExistence type="predicted"/>
<keyword evidence="3" id="KW-1185">Reference proteome</keyword>
<evidence type="ECO:0000313" key="3">
    <source>
        <dbReference type="Proteomes" id="UP000789524"/>
    </source>
</evidence>
<accession>A0A8J2W7A7</accession>
<evidence type="ECO:0000313" key="2">
    <source>
        <dbReference type="EMBL" id="CAG9575654.1"/>
    </source>
</evidence>
<dbReference type="EMBL" id="CAKASE010000074">
    <property type="protein sequence ID" value="CAG9575654.1"/>
    <property type="molecule type" value="Genomic_DNA"/>
</dbReference>
<protein>
    <submittedName>
        <fullName evidence="2">(African queen) hypothetical protein</fullName>
    </submittedName>
</protein>
<name>A0A8J2W7A7_9NEOP</name>
<feature type="compositionally biased region" description="Basic residues" evidence="1">
    <location>
        <begin position="225"/>
        <end position="239"/>
    </location>
</feature>
<organism evidence="2 3">
    <name type="scientific">Danaus chrysippus</name>
    <name type="common">African queen</name>
    <dbReference type="NCBI Taxonomy" id="151541"/>
    <lineage>
        <taxon>Eukaryota</taxon>
        <taxon>Metazoa</taxon>
        <taxon>Ecdysozoa</taxon>
        <taxon>Arthropoda</taxon>
        <taxon>Hexapoda</taxon>
        <taxon>Insecta</taxon>
        <taxon>Pterygota</taxon>
        <taxon>Neoptera</taxon>
        <taxon>Endopterygota</taxon>
        <taxon>Lepidoptera</taxon>
        <taxon>Glossata</taxon>
        <taxon>Ditrysia</taxon>
        <taxon>Papilionoidea</taxon>
        <taxon>Nymphalidae</taxon>
        <taxon>Danainae</taxon>
        <taxon>Danaini</taxon>
        <taxon>Danaina</taxon>
        <taxon>Danaus</taxon>
        <taxon>Anosia</taxon>
    </lineage>
</organism>
<evidence type="ECO:0000256" key="1">
    <source>
        <dbReference type="SAM" id="MobiDB-lite"/>
    </source>
</evidence>
<feature type="region of interest" description="Disordered" evidence="1">
    <location>
        <begin position="173"/>
        <end position="239"/>
    </location>
</feature>
<dbReference type="AlphaFoldDB" id="A0A8J2W7A7"/>
<comment type="caution">
    <text evidence="2">The sequence shown here is derived from an EMBL/GenBank/DDBJ whole genome shotgun (WGS) entry which is preliminary data.</text>
</comment>
<feature type="compositionally biased region" description="Basic and acidic residues" evidence="1">
    <location>
        <begin position="173"/>
        <end position="224"/>
    </location>
</feature>
<gene>
    <name evidence="2" type="ORF">DCHRY22_LOCUS11514</name>
</gene>
<dbReference type="Proteomes" id="UP000789524">
    <property type="component" value="Unassembled WGS sequence"/>
</dbReference>